<gene>
    <name evidence="2" type="ORF">GCM10009710_02260</name>
</gene>
<accession>A0ABN2JFE6</accession>
<sequence>MLRKTTILGAAAVGYVLGARAGRERYEQIVSAAGRVKSDPHVQKAAHQAQDYAAQQAPVVKEKAQAAAQQAAEKAAEAAVTAKDKVKDVVTSDDVPAPDTSVKGAPSGQTPKVHGDPLPGTPENPAKADDA</sequence>
<reference evidence="2 3" key="1">
    <citation type="journal article" date="2019" name="Int. J. Syst. Evol. Microbiol.">
        <title>The Global Catalogue of Microorganisms (GCM) 10K type strain sequencing project: providing services to taxonomists for standard genome sequencing and annotation.</title>
        <authorList>
            <consortium name="The Broad Institute Genomics Platform"/>
            <consortium name="The Broad Institute Genome Sequencing Center for Infectious Disease"/>
            <person name="Wu L."/>
            <person name="Ma J."/>
        </authorList>
    </citation>
    <scope>NUCLEOTIDE SEQUENCE [LARGE SCALE GENOMIC DNA]</scope>
    <source>
        <strain evidence="2 3">JCM 13518</strain>
    </source>
</reference>
<comment type="caution">
    <text evidence="2">The sequence shown here is derived from an EMBL/GenBank/DDBJ whole genome shotgun (WGS) entry which is preliminary data.</text>
</comment>
<evidence type="ECO:0008006" key="4">
    <source>
        <dbReference type="Google" id="ProtNLM"/>
    </source>
</evidence>
<feature type="region of interest" description="Disordered" evidence="1">
    <location>
        <begin position="79"/>
        <end position="131"/>
    </location>
</feature>
<protein>
    <recommendedName>
        <fullName evidence="4">YtxH domain-containing protein</fullName>
    </recommendedName>
</protein>
<dbReference type="EMBL" id="BAAAME010000002">
    <property type="protein sequence ID" value="GAA1725057.1"/>
    <property type="molecule type" value="Genomic_DNA"/>
</dbReference>
<evidence type="ECO:0000256" key="1">
    <source>
        <dbReference type="SAM" id="MobiDB-lite"/>
    </source>
</evidence>
<name>A0ABN2JFE6_9ACTN</name>
<evidence type="ECO:0000313" key="2">
    <source>
        <dbReference type="EMBL" id="GAA1725057.1"/>
    </source>
</evidence>
<evidence type="ECO:0000313" key="3">
    <source>
        <dbReference type="Proteomes" id="UP001501057"/>
    </source>
</evidence>
<proteinExistence type="predicted"/>
<organism evidence="2 3">
    <name type="scientific">Aeromicrobium alkaliterrae</name>
    <dbReference type="NCBI Taxonomy" id="302168"/>
    <lineage>
        <taxon>Bacteria</taxon>
        <taxon>Bacillati</taxon>
        <taxon>Actinomycetota</taxon>
        <taxon>Actinomycetes</taxon>
        <taxon>Propionibacteriales</taxon>
        <taxon>Nocardioidaceae</taxon>
        <taxon>Aeromicrobium</taxon>
    </lineage>
</organism>
<dbReference type="RefSeq" id="WP_344196846.1">
    <property type="nucleotide sequence ID" value="NZ_BAAAME010000002.1"/>
</dbReference>
<dbReference type="Proteomes" id="UP001501057">
    <property type="component" value="Unassembled WGS sequence"/>
</dbReference>
<keyword evidence="3" id="KW-1185">Reference proteome</keyword>